<feature type="region of interest" description="Disordered" evidence="10">
    <location>
        <begin position="1"/>
        <end position="50"/>
    </location>
</feature>
<keyword evidence="9" id="KW-0539">Nucleus</keyword>
<feature type="domain" description="Cyclin-like" evidence="11">
    <location>
        <begin position="132"/>
        <end position="214"/>
    </location>
</feature>
<keyword evidence="4" id="KW-0863">Zinc-finger</keyword>
<dbReference type="GO" id="GO:0001006">
    <property type="term" value="F:RNA polymerase III type 3 promoter sequence-specific DNA binding"/>
    <property type="evidence" value="ECO:0007669"/>
    <property type="project" value="TreeGrafter"/>
</dbReference>
<evidence type="ECO:0000256" key="5">
    <source>
        <dbReference type="ARBA" id="ARBA00022833"/>
    </source>
</evidence>
<keyword evidence="3" id="KW-0479">Metal-binding</keyword>
<proteinExistence type="inferred from homology"/>
<feature type="compositionally biased region" description="Polar residues" evidence="10">
    <location>
        <begin position="409"/>
        <end position="423"/>
    </location>
</feature>
<comment type="subcellular location">
    <subcellularLocation>
        <location evidence="1">Nucleus</location>
    </subcellularLocation>
</comment>
<comment type="similarity">
    <text evidence="2">Belongs to the TFIIB family.</text>
</comment>
<reference evidence="13" key="1">
    <citation type="journal article" date="2011" name="Nat. Commun.">
        <title>Effector diversification within compartments of the Leptosphaeria maculans genome affected by Repeat-Induced Point mutations.</title>
        <authorList>
            <person name="Rouxel T."/>
            <person name="Grandaubert J."/>
            <person name="Hane J.K."/>
            <person name="Hoede C."/>
            <person name="van de Wouw A.P."/>
            <person name="Couloux A."/>
            <person name="Dominguez V."/>
            <person name="Anthouard V."/>
            <person name="Bally P."/>
            <person name="Bourras S."/>
            <person name="Cozijnsen A.J."/>
            <person name="Ciuffetti L.M."/>
            <person name="Degrave A."/>
            <person name="Dilmaghani A."/>
            <person name="Duret L."/>
            <person name="Fudal I."/>
            <person name="Goodwin S.B."/>
            <person name="Gout L."/>
            <person name="Glaser N."/>
            <person name="Linglin J."/>
            <person name="Kema G.H.J."/>
            <person name="Lapalu N."/>
            <person name="Lawrence C.B."/>
            <person name="May K."/>
            <person name="Meyer M."/>
            <person name="Ollivier B."/>
            <person name="Poulain J."/>
            <person name="Schoch C.L."/>
            <person name="Simon A."/>
            <person name="Spatafora J.W."/>
            <person name="Stachowiak A."/>
            <person name="Turgeon B.G."/>
            <person name="Tyler B.M."/>
            <person name="Vincent D."/>
            <person name="Weissenbach J."/>
            <person name="Amselem J."/>
            <person name="Quesneville H."/>
            <person name="Oliver R.P."/>
            <person name="Wincker P."/>
            <person name="Balesdent M.-H."/>
            <person name="Howlett B.J."/>
        </authorList>
    </citation>
    <scope>NUCLEOTIDE SEQUENCE [LARGE SCALE GENOMIC DNA]</scope>
    <source>
        <strain evidence="13">JN3 / isolate v23.1.3 / race Av1-4-5-6-7-8</strain>
    </source>
</reference>
<evidence type="ECO:0000256" key="8">
    <source>
        <dbReference type="ARBA" id="ARBA00023163"/>
    </source>
</evidence>
<dbReference type="AlphaFoldDB" id="E5A865"/>
<dbReference type="OMA" id="EPPCKVM"/>
<dbReference type="InterPro" id="IPR036915">
    <property type="entry name" value="Cyclin-like_sf"/>
</dbReference>
<dbReference type="GO" id="GO:0017025">
    <property type="term" value="F:TBP-class protein binding"/>
    <property type="evidence" value="ECO:0007669"/>
    <property type="project" value="InterPro"/>
</dbReference>
<keyword evidence="7" id="KW-0010">Activator</keyword>
<feature type="compositionally biased region" description="Low complexity" evidence="10">
    <location>
        <begin position="634"/>
        <end position="656"/>
    </location>
</feature>
<organism evidence="13">
    <name type="scientific">Leptosphaeria maculans (strain JN3 / isolate v23.1.3 / race Av1-4-5-6-7-8)</name>
    <name type="common">Blackleg fungus</name>
    <name type="synonym">Phoma lingam</name>
    <dbReference type="NCBI Taxonomy" id="985895"/>
    <lineage>
        <taxon>Eukaryota</taxon>
        <taxon>Fungi</taxon>
        <taxon>Dikarya</taxon>
        <taxon>Ascomycota</taxon>
        <taxon>Pezizomycotina</taxon>
        <taxon>Dothideomycetes</taxon>
        <taxon>Pleosporomycetidae</taxon>
        <taxon>Pleosporales</taxon>
        <taxon>Pleosporineae</taxon>
        <taxon>Leptosphaeriaceae</taxon>
        <taxon>Plenodomus</taxon>
        <taxon>Plenodomus lingam/Leptosphaeria maculans species complex</taxon>
    </lineage>
</organism>
<dbReference type="GO" id="GO:0000126">
    <property type="term" value="C:transcription factor TFIIIB complex"/>
    <property type="evidence" value="ECO:0007669"/>
    <property type="project" value="TreeGrafter"/>
</dbReference>
<dbReference type="Pfam" id="PF07741">
    <property type="entry name" value="BRF1"/>
    <property type="match status" value="1"/>
</dbReference>
<evidence type="ECO:0000256" key="10">
    <source>
        <dbReference type="SAM" id="MobiDB-lite"/>
    </source>
</evidence>
<dbReference type="InterPro" id="IPR013150">
    <property type="entry name" value="TFIIB_cyclin"/>
</dbReference>
<feature type="region of interest" description="Disordered" evidence="10">
    <location>
        <begin position="344"/>
        <end position="427"/>
    </location>
</feature>
<dbReference type="eggNOG" id="KOG1598">
    <property type="taxonomic scope" value="Eukaryota"/>
</dbReference>
<evidence type="ECO:0000256" key="6">
    <source>
        <dbReference type="ARBA" id="ARBA00023015"/>
    </source>
</evidence>
<dbReference type="GO" id="GO:0097550">
    <property type="term" value="C:transcription preinitiation complex"/>
    <property type="evidence" value="ECO:0007669"/>
    <property type="project" value="TreeGrafter"/>
</dbReference>
<dbReference type="SUPFAM" id="SSF47954">
    <property type="entry name" value="Cyclin-like"/>
    <property type="match status" value="2"/>
</dbReference>
<dbReference type="GO" id="GO:0000995">
    <property type="term" value="F:RNA polymerase III general transcription initiation factor activity"/>
    <property type="evidence" value="ECO:0007669"/>
    <property type="project" value="TreeGrafter"/>
</dbReference>
<dbReference type="InParanoid" id="E5A865"/>
<dbReference type="InterPro" id="IPR013763">
    <property type="entry name" value="Cyclin-like_dom"/>
</dbReference>
<dbReference type="PANTHER" id="PTHR11618:SF4">
    <property type="entry name" value="TRANSCRIPTION FACTOR IIIB 90 KDA SUBUNIT"/>
    <property type="match status" value="1"/>
</dbReference>
<keyword evidence="5" id="KW-0862">Zinc</keyword>
<accession>E5A865</accession>
<dbReference type="STRING" id="985895.E5A865"/>
<evidence type="ECO:0000256" key="9">
    <source>
        <dbReference type="ARBA" id="ARBA00023242"/>
    </source>
</evidence>
<dbReference type="Gene3D" id="1.20.5.650">
    <property type="entry name" value="Single helix bin"/>
    <property type="match status" value="1"/>
</dbReference>
<feature type="compositionally biased region" description="Acidic residues" evidence="10">
    <location>
        <begin position="674"/>
        <end position="713"/>
    </location>
</feature>
<dbReference type="Gene3D" id="1.10.472.10">
    <property type="entry name" value="Cyclin-like"/>
    <property type="match status" value="2"/>
</dbReference>
<evidence type="ECO:0000256" key="3">
    <source>
        <dbReference type="ARBA" id="ARBA00022723"/>
    </source>
</evidence>
<keyword evidence="13" id="KW-1185">Reference proteome</keyword>
<dbReference type="GO" id="GO:0008270">
    <property type="term" value="F:zinc ion binding"/>
    <property type="evidence" value="ECO:0007669"/>
    <property type="project" value="UniProtKB-KW"/>
</dbReference>
<sequence length="713" mass="79089">MSAPQVARPRPPRERLGGLNSSKKPDPYQSITTKRKAMPAPPPRVRNRPKCCDNPQAMEEDDGSTFCFTCGTVLQESSIVAEVTFGETAGGAAIVEGGFIGDQQRHANSMGGTMRGLGGMESREQAVMLARTAIDSLGRSLQQRQTVIDQAVGWYKLAMNHNFIQGRRIRNVAAVAIYMAARRQPENTLLLMDLAEKTQTNVWALGDTYKAFLKKLGEDDPATLSGNKAVQEIEPLMLKYCRKLEFAEASHKVADDACKLLRRMGRDWMVQGRQPAGLCGACIILAARMNNFRRTVREVVYVVKVADSTINSRLYEYKKTPSSALTVKQFREMGQQLKVKTLPPAIWRRAEREERRAKRKATQSSTSEDDEDGEANSAVDEQSPHPSQGEAGPSTAPSRTSKRRKLDKGTSQAIATPPATQEGTDPAAAEDVLDGNAETVIDTVATAFEEAEEIQAGDPDLIFEIKQDLEEEVTHTIKDWESIFKECAQNENHELLQRTGWTASELTRMRTDTRDVPVNLSPDIGEDEFDNDPDVANCILGPEEVRRKEAIWITENEEWLRDQQKKILDAELEAAEDKPKKPKQKRKHHQMGDGSLLEGQPAASAAEAAHRMLKKRAKQFSNHINYDRLKELFPGGDTTSTPSGSGQGASPAASDATNSPPPATHQTNANAAAEAEDDYDEQEQQEEEEEEDLEHQYLDDDDEGFGNVDYDDY</sequence>
<feature type="region of interest" description="Disordered" evidence="10">
    <location>
        <begin position="630"/>
        <end position="713"/>
    </location>
</feature>
<keyword evidence="6" id="KW-0805">Transcription regulation</keyword>
<evidence type="ECO:0000256" key="1">
    <source>
        <dbReference type="ARBA" id="ARBA00004123"/>
    </source>
</evidence>
<dbReference type="HOGENOM" id="CLU_010293_0_2_1"/>
<evidence type="ECO:0000256" key="4">
    <source>
        <dbReference type="ARBA" id="ARBA00022771"/>
    </source>
</evidence>
<dbReference type="Proteomes" id="UP000002668">
    <property type="component" value="Genome"/>
</dbReference>
<feature type="region of interest" description="Disordered" evidence="10">
    <location>
        <begin position="574"/>
        <end position="614"/>
    </location>
</feature>
<protein>
    <recommendedName>
        <fullName evidence="11">Cyclin-like domain-containing protein</fullName>
    </recommendedName>
</protein>
<dbReference type="InterPro" id="IPR000812">
    <property type="entry name" value="TFIIB"/>
</dbReference>
<evidence type="ECO:0000259" key="11">
    <source>
        <dbReference type="SMART" id="SM00385"/>
    </source>
</evidence>
<dbReference type="GO" id="GO:0005634">
    <property type="term" value="C:nucleus"/>
    <property type="evidence" value="ECO:0007669"/>
    <property type="project" value="UniProtKB-SubCell"/>
</dbReference>
<dbReference type="EMBL" id="FP929137">
    <property type="protein sequence ID" value="CBX99810.1"/>
    <property type="molecule type" value="Genomic_DNA"/>
</dbReference>
<evidence type="ECO:0000256" key="2">
    <source>
        <dbReference type="ARBA" id="ARBA00010857"/>
    </source>
</evidence>
<feature type="compositionally biased region" description="Low complexity" evidence="10">
    <location>
        <begin position="664"/>
        <end position="673"/>
    </location>
</feature>
<feature type="compositionally biased region" description="Basic residues" evidence="10">
    <location>
        <begin position="580"/>
        <end position="589"/>
    </location>
</feature>
<dbReference type="VEuPathDB" id="FungiDB:LEMA_P073990.1"/>
<dbReference type="GO" id="GO:0070897">
    <property type="term" value="P:transcription preinitiation complex assembly"/>
    <property type="evidence" value="ECO:0007669"/>
    <property type="project" value="InterPro"/>
</dbReference>
<dbReference type="PANTHER" id="PTHR11618">
    <property type="entry name" value="TRANSCRIPTION INITIATION FACTOR IIB-RELATED"/>
    <property type="match status" value="1"/>
</dbReference>
<name>E5A865_LEPMJ</name>
<dbReference type="FunCoup" id="E5A865">
    <property type="interactions" value="423"/>
</dbReference>
<evidence type="ECO:0000313" key="13">
    <source>
        <dbReference type="Proteomes" id="UP000002668"/>
    </source>
</evidence>
<dbReference type="OrthoDB" id="511529at2759"/>
<dbReference type="Pfam" id="PF00382">
    <property type="entry name" value="TFIIB"/>
    <property type="match status" value="2"/>
</dbReference>
<keyword evidence="8" id="KW-0804">Transcription</keyword>
<dbReference type="SMART" id="SM00385">
    <property type="entry name" value="CYCLIN"/>
    <property type="match status" value="2"/>
</dbReference>
<dbReference type="SUPFAM" id="SSF57783">
    <property type="entry name" value="Zinc beta-ribbon"/>
    <property type="match status" value="1"/>
</dbReference>
<evidence type="ECO:0000256" key="7">
    <source>
        <dbReference type="ARBA" id="ARBA00023159"/>
    </source>
</evidence>
<dbReference type="FunFam" id="1.10.472.10:FF:000002">
    <property type="entry name" value="Transcription factor IIIB 90 kDa subunit"/>
    <property type="match status" value="1"/>
</dbReference>
<dbReference type="InterPro" id="IPR011665">
    <property type="entry name" value="BRF1_TBP-bd_dom"/>
</dbReference>
<gene>
    <name evidence="12" type="ORF">LEMA_P073990.1</name>
</gene>
<feature type="domain" description="Cyclin-like" evidence="11">
    <location>
        <begin position="235"/>
        <end position="339"/>
    </location>
</feature>
<evidence type="ECO:0000313" key="12">
    <source>
        <dbReference type="EMBL" id="CBX99810.1"/>
    </source>
</evidence>